<evidence type="ECO:0000256" key="10">
    <source>
        <dbReference type="ARBA" id="ARBA00022967"/>
    </source>
</evidence>
<keyword evidence="6 16" id="KW-0812">Transmembrane</keyword>
<evidence type="ECO:0000259" key="19">
    <source>
        <dbReference type="PROSITE" id="PS50999"/>
    </source>
</evidence>
<gene>
    <name evidence="20" type="primary">COX2</name>
</gene>
<evidence type="ECO:0000256" key="11">
    <source>
        <dbReference type="ARBA" id="ARBA00022982"/>
    </source>
</evidence>
<evidence type="ECO:0000256" key="14">
    <source>
        <dbReference type="ARBA" id="ARBA00023136"/>
    </source>
</evidence>
<comment type="function">
    <text evidence="16">Component of the cytochrome c oxidase, the last enzyme in the mitochondrial electron transport chain which drives oxidative phosphorylation. The respiratory chain contains 3 multisubunit complexes succinate dehydrogenase (complex II, CII), ubiquinol-cytochrome c oxidoreductase (cytochrome b-c1 complex, complex III, CIII) and cytochrome c oxidase (complex IV, CIV), that cooperate to transfer electrons derived from NADH and succinate to molecular oxygen, creating an electrochemical gradient over the inner membrane that drives transmembrane transport and the ATP synthase. Cytochrome c oxidase is the component of the respiratory chain that catalyzes the reduction of oxygen to water. Electrons originating from reduced cytochrome c in the intermembrane space (IMS) are transferred via the dinuclear copper A center (CU(A)) of subunit 2 and heme A of subunit 1 to the active site in subunit 1, a binuclear center (BNC) formed by heme A3 and copper B (CU(B)). The BNC reduces molecular oxygen to 2 water molecules using 4 electrons from cytochrome c in the IMS and 4 protons from the mitochondrial matrix.</text>
</comment>
<dbReference type="InterPro" id="IPR011759">
    <property type="entry name" value="Cyt_c_oxidase_su2_TM_dom"/>
</dbReference>
<comment type="subcellular location">
    <subcellularLocation>
        <location evidence="1 16">Mitochondrion inner membrane</location>
        <topology evidence="1 16">Multi-pass membrane protein</topology>
    </subcellularLocation>
</comment>
<keyword evidence="4 16" id="KW-0813">Transport</keyword>
<keyword evidence="12 17" id="KW-1133">Transmembrane helix</keyword>
<keyword evidence="13 16" id="KW-0186">Copper</keyword>
<evidence type="ECO:0000256" key="17">
    <source>
        <dbReference type="SAM" id="Phobius"/>
    </source>
</evidence>
<dbReference type="InterPro" id="IPR036257">
    <property type="entry name" value="Cyt_c_oxidase_su2_TM_sf"/>
</dbReference>
<keyword evidence="11 16" id="KW-0249">Electron transport</keyword>
<dbReference type="InterPro" id="IPR045187">
    <property type="entry name" value="CcO_II"/>
</dbReference>
<accession>A0A0K0YD64</accession>
<dbReference type="Gene3D" id="2.60.40.420">
    <property type="entry name" value="Cupredoxins - blue copper proteins"/>
    <property type="match status" value="1"/>
</dbReference>
<dbReference type="GO" id="GO:0016491">
    <property type="term" value="F:oxidoreductase activity"/>
    <property type="evidence" value="ECO:0007669"/>
    <property type="project" value="InterPro"/>
</dbReference>
<dbReference type="InterPro" id="IPR008972">
    <property type="entry name" value="Cupredoxin"/>
</dbReference>
<dbReference type="GO" id="GO:0004129">
    <property type="term" value="F:cytochrome-c oxidase activity"/>
    <property type="evidence" value="ECO:0007669"/>
    <property type="project" value="UniProtKB-EC"/>
</dbReference>
<dbReference type="InterPro" id="IPR002429">
    <property type="entry name" value="CcO_II-like_C"/>
</dbReference>
<dbReference type="Gene3D" id="1.10.287.90">
    <property type="match status" value="1"/>
</dbReference>
<dbReference type="FunFam" id="2.60.40.420:FF:000001">
    <property type="entry name" value="Cytochrome c oxidase subunit 2"/>
    <property type="match status" value="1"/>
</dbReference>
<dbReference type="EMBL" id="KR534503">
    <property type="protein sequence ID" value="AKS48927.1"/>
    <property type="molecule type" value="Genomic_DNA"/>
</dbReference>
<keyword evidence="7 16" id="KW-0479">Metal-binding</keyword>
<name>A0A0K0YD64_9ANNE</name>
<keyword evidence="16 20" id="KW-0496">Mitochondrion</keyword>
<dbReference type="InterPro" id="IPR014222">
    <property type="entry name" value="Cyt_c_oxidase_su2"/>
</dbReference>
<feature type="domain" description="Cytochrome oxidase subunit II transmembrane region profile" evidence="19">
    <location>
        <begin position="1"/>
        <end position="90"/>
    </location>
</feature>
<evidence type="ECO:0000256" key="6">
    <source>
        <dbReference type="ARBA" id="ARBA00022692"/>
    </source>
</evidence>
<comment type="similarity">
    <text evidence="2 16">Belongs to the cytochrome c oxidase subunit 2 family.</text>
</comment>
<feature type="transmembrane region" description="Helical" evidence="17">
    <location>
        <begin position="64"/>
        <end position="86"/>
    </location>
</feature>
<evidence type="ECO:0000313" key="20">
    <source>
        <dbReference type="EMBL" id="AKS48927.1"/>
    </source>
</evidence>
<comment type="catalytic activity">
    <reaction evidence="15">
        <text>4 Fe(II)-[cytochrome c] + O2 + 8 H(+)(in) = 4 Fe(III)-[cytochrome c] + 2 H2O + 4 H(+)(out)</text>
        <dbReference type="Rhea" id="RHEA:11436"/>
        <dbReference type="Rhea" id="RHEA-COMP:10350"/>
        <dbReference type="Rhea" id="RHEA-COMP:14399"/>
        <dbReference type="ChEBI" id="CHEBI:15377"/>
        <dbReference type="ChEBI" id="CHEBI:15378"/>
        <dbReference type="ChEBI" id="CHEBI:15379"/>
        <dbReference type="ChEBI" id="CHEBI:29033"/>
        <dbReference type="ChEBI" id="CHEBI:29034"/>
        <dbReference type="EC" id="7.1.1.9"/>
    </reaction>
    <physiologicalReaction direction="left-to-right" evidence="15">
        <dbReference type="Rhea" id="RHEA:11437"/>
    </physiologicalReaction>
</comment>
<proteinExistence type="inferred from homology"/>
<evidence type="ECO:0000256" key="1">
    <source>
        <dbReference type="ARBA" id="ARBA00004448"/>
    </source>
</evidence>
<keyword evidence="8 16" id="KW-0999">Mitochondrion inner membrane</keyword>
<dbReference type="AlphaFoldDB" id="A0A0K0YD64"/>
<evidence type="ECO:0000256" key="8">
    <source>
        <dbReference type="ARBA" id="ARBA00022792"/>
    </source>
</evidence>
<keyword evidence="14 16" id="KW-0472">Membrane</keyword>
<evidence type="ECO:0000256" key="12">
    <source>
        <dbReference type="ARBA" id="ARBA00022989"/>
    </source>
</evidence>
<dbReference type="PRINTS" id="PR01166">
    <property type="entry name" value="CYCOXIDASEII"/>
</dbReference>
<dbReference type="Pfam" id="PF02790">
    <property type="entry name" value="COX2_TM"/>
    <property type="match status" value="1"/>
</dbReference>
<keyword evidence="9" id="KW-0460">Magnesium</keyword>
<dbReference type="PANTHER" id="PTHR22888:SF9">
    <property type="entry name" value="CYTOCHROME C OXIDASE SUBUNIT 2"/>
    <property type="match status" value="1"/>
</dbReference>
<reference evidence="20" key="1">
    <citation type="journal article" date="2015" name="Sci. Rep.">
        <title>The making of a branching annelid: an analysis of complete mitochondrial genome and ribosomal data of Ramisyllis multicaudata.</title>
        <authorList>
            <person name="Aguado M.T."/>
            <person name="Glasby C.J."/>
            <person name="Schroeder P.C."/>
            <person name="Weigert A."/>
            <person name="Bleidorn C."/>
        </authorList>
    </citation>
    <scope>NUCLEOTIDE SEQUENCE</scope>
</reference>
<keyword evidence="5 16" id="KW-0679">Respiratory chain</keyword>
<dbReference type="PROSITE" id="PS50999">
    <property type="entry name" value="COX2_TM"/>
    <property type="match status" value="1"/>
</dbReference>
<dbReference type="GO" id="GO:0005743">
    <property type="term" value="C:mitochondrial inner membrane"/>
    <property type="evidence" value="ECO:0007669"/>
    <property type="project" value="UniProtKB-SubCell"/>
</dbReference>
<dbReference type="InterPro" id="IPR001505">
    <property type="entry name" value="Copper_CuA"/>
</dbReference>
<dbReference type="SUPFAM" id="SSF49503">
    <property type="entry name" value="Cupredoxins"/>
    <property type="match status" value="1"/>
</dbReference>
<dbReference type="GO" id="GO:0005507">
    <property type="term" value="F:copper ion binding"/>
    <property type="evidence" value="ECO:0007669"/>
    <property type="project" value="InterPro"/>
</dbReference>
<evidence type="ECO:0000259" key="18">
    <source>
        <dbReference type="PROSITE" id="PS50857"/>
    </source>
</evidence>
<dbReference type="GO" id="GO:0042773">
    <property type="term" value="P:ATP synthesis coupled electron transport"/>
    <property type="evidence" value="ECO:0007669"/>
    <property type="project" value="TreeGrafter"/>
</dbReference>
<protein>
    <recommendedName>
        <fullName evidence="3 16">Cytochrome c oxidase subunit 2</fullName>
    </recommendedName>
</protein>
<feature type="transmembrane region" description="Helical" evidence="17">
    <location>
        <begin position="25"/>
        <end position="44"/>
    </location>
</feature>
<comment type="cofactor">
    <cofactor evidence="16">
        <name>Cu cation</name>
        <dbReference type="ChEBI" id="CHEBI:23378"/>
    </cofactor>
    <text evidence="16">Binds a copper A center.</text>
</comment>
<dbReference type="CDD" id="cd13912">
    <property type="entry name" value="CcO_II_C"/>
    <property type="match status" value="1"/>
</dbReference>
<evidence type="ECO:0000256" key="3">
    <source>
        <dbReference type="ARBA" id="ARBA00015946"/>
    </source>
</evidence>
<dbReference type="PROSITE" id="PS00078">
    <property type="entry name" value="COX2"/>
    <property type="match status" value="1"/>
</dbReference>
<geneLocation type="mitochondrion" evidence="20"/>
<dbReference type="Pfam" id="PF00116">
    <property type="entry name" value="COX2"/>
    <property type="match status" value="1"/>
</dbReference>
<dbReference type="InterPro" id="IPR034210">
    <property type="entry name" value="CcO_II_C"/>
</dbReference>
<evidence type="ECO:0000256" key="15">
    <source>
        <dbReference type="ARBA" id="ARBA00049512"/>
    </source>
</evidence>
<dbReference type="PROSITE" id="PS50857">
    <property type="entry name" value="COX2_CUA"/>
    <property type="match status" value="1"/>
</dbReference>
<dbReference type="NCBIfam" id="TIGR02866">
    <property type="entry name" value="CoxB"/>
    <property type="match status" value="1"/>
</dbReference>
<sequence>MYWGQLSLQDPCSPLMKELSEFHDFAMLPLMFISLYIIYTMFIISSSDTSAKHMFESHGLESIWTLMPAIILITLALPSLRLLYILDELCNPSLTIKTVGHQWYWSYEYTDTANIEFDSYMIPTEDLSPGDFRLLEVDNRMVVPMLMETRVLVTAADVMHAWTVPSLGVKVDAIPGRLNQMTILPSRPGVFYGQCSEICGANHSFMPIAVESVDIKKFDQWLTWKYLEN</sequence>
<keyword evidence="10" id="KW-1278">Translocase</keyword>
<feature type="domain" description="Cytochrome oxidase subunit II copper A binding" evidence="18">
    <location>
        <begin position="91"/>
        <end position="224"/>
    </location>
</feature>
<dbReference type="SUPFAM" id="SSF81464">
    <property type="entry name" value="Cytochrome c oxidase subunit II-like, transmembrane region"/>
    <property type="match status" value="1"/>
</dbReference>
<organism evidence="20">
    <name type="scientific">Trypanobia cryptica</name>
    <dbReference type="NCBI Taxonomy" id="2814713"/>
    <lineage>
        <taxon>Eukaryota</taxon>
        <taxon>Metazoa</taxon>
        <taxon>Spiralia</taxon>
        <taxon>Lophotrochozoa</taxon>
        <taxon>Annelida</taxon>
        <taxon>Polychaeta</taxon>
        <taxon>Errantia</taxon>
        <taxon>Phyllodocida</taxon>
        <taxon>Syllidae</taxon>
        <taxon>Trypanobia</taxon>
    </lineage>
</organism>
<evidence type="ECO:0000256" key="13">
    <source>
        <dbReference type="ARBA" id="ARBA00023008"/>
    </source>
</evidence>
<dbReference type="PANTHER" id="PTHR22888">
    <property type="entry name" value="CYTOCHROME C OXIDASE, SUBUNIT II"/>
    <property type="match status" value="1"/>
</dbReference>
<evidence type="ECO:0000256" key="4">
    <source>
        <dbReference type="ARBA" id="ARBA00022448"/>
    </source>
</evidence>
<evidence type="ECO:0000256" key="2">
    <source>
        <dbReference type="ARBA" id="ARBA00007866"/>
    </source>
</evidence>
<evidence type="ECO:0000256" key="7">
    <source>
        <dbReference type="ARBA" id="ARBA00022723"/>
    </source>
</evidence>
<evidence type="ECO:0000256" key="16">
    <source>
        <dbReference type="RuleBase" id="RU000457"/>
    </source>
</evidence>
<evidence type="ECO:0000256" key="5">
    <source>
        <dbReference type="ARBA" id="ARBA00022660"/>
    </source>
</evidence>
<evidence type="ECO:0000256" key="9">
    <source>
        <dbReference type="ARBA" id="ARBA00022842"/>
    </source>
</evidence>